<feature type="signal peptide" evidence="2">
    <location>
        <begin position="1"/>
        <end position="21"/>
    </location>
</feature>
<dbReference type="SUPFAM" id="SSF117281">
    <property type="entry name" value="Kelch motif"/>
    <property type="match status" value="1"/>
</dbReference>
<evidence type="ECO:0000313" key="3">
    <source>
        <dbReference type="EMBL" id="KDQ26221.1"/>
    </source>
</evidence>
<feature type="chain" id="PRO_5001646894" evidence="2">
    <location>
        <begin position="22"/>
        <end position="576"/>
    </location>
</feature>
<dbReference type="Proteomes" id="UP000027073">
    <property type="component" value="Unassembled WGS sequence"/>
</dbReference>
<sequence length="576" mass="61229">MKSAVFLWFTVAFCLASLAWALPPPWKDVVRIPMRWLAMSKGGRHPGYGAPSQAIPPQLRRRPLRHCRKTTEDVAARVKLISALLQTVKDDITAFRKSLRVPSPADGGSRVNASSEGPSLGEVSNDIDRAFEEILKRVHEAFPAPDEAAHHAARQHLISHILEGAEIELIKILCAKHNLVGEDALRTFWRGVSPIIASAVVTTGDLAEQHPKLAAFVIAGVIAMLIPESWFTKPLLRLIGFSPVGPAKVLCHAAPCAPSPSSAFHCFSPLLSVLTVLHPLGREELKEGNYLETWPSRLPTPSPPSGSPEPPSPFPRYVHSVSSSTVSHGALDLFGGLVDGRASRNDVYLLRAAFADSNGGKGSNETGSLSISASLFETGGAAPSPRVNRPGAIVSSVLVIWGGQTNSGIKVTINTTSVFSTNIIPRNAGRWATVHGLAPGARYGHAAASIGASFFVFGGQASGCSSTIFGCSTFSPNTLCALRPVSSIGAYGDQPSVQPAGVLGKGWFAEHRRSLATSVLVRVLISGLSTGERWGVVVDPGWNGDTGLRWHTGVGSTYLSVLTSTLYTLPSPQWEK</sequence>
<feature type="compositionally biased region" description="Pro residues" evidence="1">
    <location>
        <begin position="298"/>
        <end position="314"/>
    </location>
</feature>
<dbReference type="AlphaFoldDB" id="A0A067NRH5"/>
<accession>A0A067NRH5</accession>
<dbReference type="GO" id="GO:0051285">
    <property type="term" value="C:cell cortex of cell tip"/>
    <property type="evidence" value="ECO:0007669"/>
    <property type="project" value="TreeGrafter"/>
</dbReference>
<organism evidence="3 4">
    <name type="scientific">Pleurotus ostreatus (strain PC15)</name>
    <name type="common">Oyster mushroom</name>
    <dbReference type="NCBI Taxonomy" id="1137138"/>
    <lineage>
        <taxon>Eukaryota</taxon>
        <taxon>Fungi</taxon>
        <taxon>Dikarya</taxon>
        <taxon>Basidiomycota</taxon>
        <taxon>Agaricomycotina</taxon>
        <taxon>Agaricomycetes</taxon>
        <taxon>Agaricomycetidae</taxon>
        <taxon>Agaricales</taxon>
        <taxon>Pleurotineae</taxon>
        <taxon>Pleurotaceae</taxon>
        <taxon>Pleurotus</taxon>
    </lineage>
</organism>
<dbReference type="InterPro" id="IPR015915">
    <property type="entry name" value="Kelch-typ_b-propeller"/>
</dbReference>
<dbReference type="PANTHER" id="PTHR23244">
    <property type="entry name" value="KELCH REPEAT DOMAIN"/>
    <property type="match status" value="1"/>
</dbReference>
<proteinExistence type="predicted"/>
<dbReference type="HOGENOM" id="CLU_473350_0_0_1"/>
<name>A0A067NRH5_PLEO1</name>
<dbReference type="VEuPathDB" id="FungiDB:PLEOSDRAFT_1085441"/>
<evidence type="ECO:0000256" key="2">
    <source>
        <dbReference type="SAM" id="SignalP"/>
    </source>
</evidence>
<dbReference type="OrthoDB" id="440424at2759"/>
<dbReference type="EMBL" id="KL198010">
    <property type="protein sequence ID" value="KDQ26221.1"/>
    <property type="molecule type" value="Genomic_DNA"/>
</dbReference>
<gene>
    <name evidence="3" type="ORF">PLEOSDRAFT_1085441</name>
</gene>
<dbReference type="STRING" id="1137138.A0A067NRH5"/>
<dbReference type="PANTHER" id="PTHR23244:SF456">
    <property type="entry name" value="MULTIPLE EPIDERMAL GROWTH FACTOR-LIKE DOMAINS PROTEIN 8"/>
    <property type="match status" value="1"/>
</dbReference>
<dbReference type="Gene3D" id="2.120.10.80">
    <property type="entry name" value="Kelch-type beta propeller"/>
    <property type="match status" value="1"/>
</dbReference>
<feature type="region of interest" description="Disordered" evidence="1">
    <location>
        <begin position="293"/>
        <end position="316"/>
    </location>
</feature>
<evidence type="ECO:0000256" key="1">
    <source>
        <dbReference type="SAM" id="MobiDB-lite"/>
    </source>
</evidence>
<keyword evidence="2" id="KW-0732">Signal</keyword>
<dbReference type="InParanoid" id="A0A067NRH5"/>
<reference evidence="4" key="1">
    <citation type="journal article" date="2014" name="Proc. Natl. Acad. Sci. U.S.A.">
        <title>Extensive sampling of basidiomycete genomes demonstrates inadequacy of the white-rot/brown-rot paradigm for wood decay fungi.</title>
        <authorList>
            <person name="Riley R."/>
            <person name="Salamov A.A."/>
            <person name="Brown D.W."/>
            <person name="Nagy L.G."/>
            <person name="Floudas D."/>
            <person name="Held B.W."/>
            <person name="Levasseur A."/>
            <person name="Lombard V."/>
            <person name="Morin E."/>
            <person name="Otillar R."/>
            <person name="Lindquist E.A."/>
            <person name="Sun H."/>
            <person name="LaButti K.M."/>
            <person name="Schmutz J."/>
            <person name="Jabbour D."/>
            <person name="Luo H."/>
            <person name="Baker S.E."/>
            <person name="Pisabarro A.G."/>
            <person name="Walton J.D."/>
            <person name="Blanchette R.A."/>
            <person name="Henrissat B."/>
            <person name="Martin F."/>
            <person name="Cullen D."/>
            <person name="Hibbett D.S."/>
            <person name="Grigoriev I.V."/>
        </authorList>
    </citation>
    <scope>NUCLEOTIDE SEQUENCE [LARGE SCALE GENOMIC DNA]</scope>
    <source>
        <strain evidence="4">PC15</strain>
    </source>
</reference>
<dbReference type="GO" id="GO:0061245">
    <property type="term" value="P:establishment or maintenance of bipolar cell polarity"/>
    <property type="evidence" value="ECO:0007669"/>
    <property type="project" value="TreeGrafter"/>
</dbReference>
<protein>
    <submittedName>
        <fullName evidence="3">Uncharacterized protein</fullName>
    </submittedName>
</protein>
<evidence type="ECO:0000313" key="4">
    <source>
        <dbReference type="Proteomes" id="UP000027073"/>
    </source>
</evidence>
<feature type="region of interest" description="Disordered" evidence="1">
    <location>
        <begin position="102"/>
        <end position="122"/>
    </location>
</feature>